<comment type="caution">
    <text evidence="5">Lacks conserved residue(s) required for the propagation of feature annotation.</text>
</comment>
<evidence type="ECO:0000259" key="9">
    <source>
        <dbReference type="PROSITE" id="PS51051"/>
    </source>
</evidence>
<dbReference type="GO" id="GO:0016020">
    <property type="term" value="C:membrane"/>
    <property type="evidence" value="ECO:0007669"/>
    <property type="project" value="InterPro"/>
</dbReference>
<evidence type="ECO:0000256" key="1">
    <source>
        <dbReference type="ARBA" id="ARBA00022473"/>
    </source>
</evidence>
<keyword evidence="11" id="KW-1185">Reference proteome</keyword>
<sequence>MEKVLFLMILTVMTVSMEDMDTQNSTCFKTIYKTNISYKNEQQKSSTSKFIFWRKTVYRLRRIEIRKPYSKVVSFCCSGFLNVSGNCTKAPCLFGKYGENCTEDCPCALEKYERCDSNGTCLCRPGWNGKNCSKACDEGKYGEECKHSCSCRNNATCDHVTGICNCSSIKGKTGTLCDEDCPATFYGRNCSLACNCSDVQSPVCDSISGDCICESGKRGNTCTEDCTSYTFGANCVKNCTCVTENSLSCNSSTGVCYCKPGWRGDSCQTRCDLFHYGDGCAQNCSCNETEVCDNVNGSCSPAHICLATNTLNCLTSYNMTCQQVAENCNQSNTPEQSLIKDMQNICCNGEQTQIVCIAKHGCSCREQYAGPICNSTLVPSSGQKDTIEESSALESSIVSTVVPVVVSLLVILGIALTVVAVMWRKRTSKIPQNAHNPGYGKAEPYIIQDKPEYAATHRLGQDNLEMYDANIHDVNDYGYDVHNRVLNFNQNENYASTTNFGEEYDHLQRNSHREEGLDDAYSHQHFLESHDDYSNVRTQIVETNNEYATAKDSASKDDIYCNTRNNSSLRNSSSDI</sequence>
<keyword evidence="7" id="KW-0812">Transmembrane</keyword>
<evidence type="ECO:0000313" key="10">
    <source>
        <dbReference type="EnsemblMetazoa" id="G6838.1:cds"/>
    </source>
</evidence>
<feature type="signal peptide" evidence="8">
    <location>
        <begin position="1"/>
        <end position="17"/>
    </location>
</feature>
<evidence type="ECO:0000256" key="4">
    <source>
        <dbReference type="ARBA" id="ARBA00023157"/>
    </source>
</evidence>
<evidence type="ECO:0000256" key="5">
    <source>
        <dbReference type="PROSITE-ProRule" id="PRU00377"/>
    </source>
</evidence>
<dbReference type="InterPro" id="IPR002049">
    <property type="entry name" value="LE_dom"/>
</dbReference>
<feature type="chain" id="PRO_5036459489" description="DSL domain-containing protein" evidence="8">
    <location>
        <begin position="18"/>
        <end position="576"/>
    </location>
</feature>
<keyword evidence="4 5" id="KW-1015">Disulfide bond</keyword>
<feature type="disulfide bond" evidence="5">
    <location>
        <begin position="123"/>
        <end position="132"/>
    </location>
</feature>
<protein>
    <recommendedName>
        <fullName evidence="9">DSL domain-containing protein</fullName>
    </recommendedName>
</protein>
<keyword evidence="8" id="KW-0732">Signal</keyword>
<proteinExistence type="predicted"/>
<dbReference type="SMART" id="SM00180">
    <property type="entry name" value="EGF_Lam"/>
    <property type="match status" value="3"/>
</dbReference>
<dbReference type="GO" id="GO:0007154">
    <property type="term" value="P:cell communication"/>
    <property type="evidence" value="ECO:0007669"/>
    <property type="project" value="InterPro"/>
</dbReference>
<keyword evidence="7" id="KW-1133">Transmembrane helix</keyword>
<dbReference type="AlphaFoldDB" id="A0A8W8NUI7"/>
<evidence type="ECO:0000256" key="6">
    <source>
        <dbReference type="SAM" id="MobiDB-lite"/>
    </source>
</evidence>
<keyword evidence="3" id="KW-0677">Repeat</keyword>
<dbReference type="InterPro" id="IPR001774">
    <property type="entry name" value="DSL"/>
</dbReference>
<evidence type="ECO:0000256" key="7">
    <source>
        <dbReference type="SAM" id="Phobius"/>
    </source>
</evidence>
<dbReference type="PRINTS" id="PR00011">
    <property type="entry name" value="EGFLAMININ"/>
</dbReference>
<keyword evidence="2" id="KW-0245">EGF-like domain</keyword>
<dbReference type="PANTHER" id="PTHR24043:SF8">
    <property type="entry name" value="EGF-LIKE DOMAIN-CONTAINING PROTEIN"/>
    <property type="match status" value="1"/>
</dbReference>
<evidence type="ECO:0000256" key="3">
    <source>
        <dbReference type="ARBA" id="ARBA00022737"/>
    </source>
</evidence>
<dbReference type="PROSITE" id="PS51051">
    <property type="entry name" value="DSL"/>
    <property type="match status" value="1"/>
</dbReference>
<dbReference type="Gene3D" id="2.170.300.10">
    <property type="entry name" value="Tie2 ligand-binding domain superfamily"/>
    <property type="match status" value="2"/>
</dbReference>
<feature type="compositionally biased region" description="Low complexity" evidence="6">
    <location>
        <begin position="562"/>
        <end position="576"/>
    </location>
</feature>
<feature type="domain" description="DSL" evidence="9">
    <location>
        <begin position="90"/>
        <end position="132"/>
    </location>
</feature>
<dbReference type="SMART" id="SM00181">
    <property type="entry name" value="EGF"/>
    <property type="match status" value="3"/>
</dbReference>
<feature type="disulfide bond" evidence="5">
    <location>
        <begin position="92"/>
        <end position="101"/>
    </location>
</feature>
<dbReference type="GO" id="GO:0005044">
    <property type="term" value="F:scavenger receptor activity"/>
    <property type="evidence" value="ECO:0007669"/>
    <property type="project" value="InterPro"/>
</dbReference>
<evidence type="ECO:0000256" key="8">
    <source>
        <dbReference type="SAM" id="SignalP"/>
    </source>
</evidence>
<evidence type="ECO:0000256" key="2">
    <source>
        <dbReference type="ARBA" id="ARBA00022536"/>
    </source>
</evidence>
<dbReference type="Proteomes" id="UP000005408">
    <property type="component" value="Unassembled WGS sequence"/>
</dbReference>
<evidence type="ECO:0000313" key="11">
    <source>
        <dbReference type="Proteomes" id="UP000005408"/>
    </source>
</evidence>
<reference evidence="10" key="1">
    <citation type="submission" date="2022-08" db="UniProtKB">
        <authorList>
            <consortium name="EnsemblMetazoa"/>
        </authorList>
    </citation>
    <scope>IDENTIFICATION</scope>
    <source>
        <strain evidence="10">05x7-T-G4-1.051#20</strain>
    </source>
</reference>
<feature type="region of interest" description="Disordered" evidence="6">
    <location>
        <begin position="549"/>
        <end position="576"/>
    </location>
</feature>
<dbReference type="PANTHER" id="PTHR24043">
    <property type="entry name" value="SCAVENGER RECEPTOR CLASS F"/>
    <property type="match status" value="1"/>
</dbReference>
<dbReference type="InterPro" id="IPR000742">
    <property type="entry name" value="EGF"/>
</dbReference>
<feature type="transmembrane region" description="Helical" evidence="7">
    <location>
        <begin position="401"/>
        <end position="423"/>
    </location>
</feature>
<dbReference type="InterPro" id="IPR042635">
    <property type="entry name" value="MEGF10/SREC1/2-like"/>
</dbReference>
<keyword evidence="1" id="KW-0217">Developmental protein</keyword>
<organism evidence="10 11">
    <name type="scientific">Magallana gigas</name>
    <name type="common">Pacific oyster</name>
    <name type="synonym">Crassostrea gigas</name>
    <dbReference type="NCBI Taxonomy" id="29159"/>
    <lineage>
        <taxon>Eukaryota</taxon>
        <taxon>Metazoa</taxon>
        <taxon>Spiralia</taxon>
        <taxon>Lophotrochozoa</taxon>
        <taxon>Mollusca</taxon>
        <taxon>Bivalvia</taxon>
        <taxon>Autobranchia</taxon>
        <taxon>Pteriomorphia</taxon>
        <taxon>Ostreida</taxon>
        <taxon>Ostreoidea</taxon>
        <taxon>Ostreidae</taxon>
        <taxon>Magallana</taxon>
    </lineage>
</organism>
<dbReference type="EnsemblMetazoa" id="G6838.1">
    <property type="protein sequence ID" value="G6838.1:cds"/>
    <property type="gene ID" value="G6838"/>
</dbReference>
<keyword evidence="7" id="KW-0472">Membrane</keyword>
<accession>A0A8W8NUI7</accession>
<name>A0A8W8NUI7_MAGGI</name>